<evidence type="ECO:0000256" key="9">
    <source>
        <dbReference type="SAM" id="MobiDB-lite"/>
    </source>
</evidence>
<organism evidence="10 11">
    <name type="scientific">Verticillium longisporum</name>
    <name type="common">Verticillium dahliae var. longisporum</name>
    <dbReference type="NCBI Taxonomy" id="100787"/>
    <lineage>
        <taxon>Eukaryota</taxon>
        <taxon>Fungi</taxon>
        <taxon>Dikarya</taxon>
        <taxon>Ascomycota</taxon>
        <taxon>Pezizomycotina</taxon>
        <taxon>Sordariomycetes</taxon>
        <taxon>Hypocreomycetidae</taxon>
        <taxon>Glomerellales</taxon>
        <taxon>Plectosphaerellaceae</taxon>
        <taxon>Verticillium</taxon>
    </lineage>
</organism>
<evidence type="ECO:0000256" key="3">
    <source>
        <dbReference type="ARBA" id="ARBA00022448"/>
    </source>
</evidence>
<evidence type="ECO:0000256" key="5">
    <source>
        <dbReference type="ARBA" id="ARBA00022856"/>
    </source>
</evidence>
<keyword evidence="8" id="KW-0472">Membrane</keyword>
<dbReference type="Pfam" id="PF03169">
    <property type="entry name" value="OPT"/>
    <property type="match status" value="1"/>
</dbReference>
<comment type="similarity">
    <text evidence="2">Belongs to the oligopeptide OPT transporter family.</text>
</comment>
<evidence type="ECO:0000256" key="2">
    <source>
        <dbReference type="ARBA" id="ARBA00008807"/>
    </source>
</evidence>
<accession>A0A8I3AH41</accession>
<dbReference type="GO" id="GO:0015031">
    <property type="term" value="P:protein transport"/>
    <property type="evidence" value="ECO:0007669"/>
    <property type="project" value="UniProtKB-KW"/>
</dbReference>
<gene>
    <name evidence="10" type="ORF">HYQ45_017623</name>
</gene>
<sequence>MSADNDRVSGLPLDKTDHTIDIEQDDRKNEIDAEDQFPPEGWFERLKAEYTDWELLDESVQVLEDLLVSQREDYTIDRQMMARLRELIRGNKACDMEQGEWAYEVCKRAGLCHNWSPYAEVRAVTLPYDDADEACESFRAYVLGYFWVCVCTAVNTFFAPRQPGISIPGSVVQLLLVPMGRGMAWLLPDWGFKFRGTRYTLNPGPWTSKEQLYPASVWPVSFAA</sequence>
<evidence type="ECO:0000313" key="10">
    <source>
        <dbReference type="EMBL" id="KAG7110336.1"/>
    </source>
</evidence>
<name>A0A8I3AH41_VERLO</name>
<comment type="caution">
    <text evidence="10">The sequence shown here is derived from an EMBL/GenBank/DDBJ whole genome shotgun (WGS) entry which is preliminary data.</text>
</comment>
<dbReference type="EMBL" id="JAEMWZ010000599">
    <property type="protein sequence ID" value="KAG7110336.1"/>
    <property type="molecule type" value="Genomic_DNA"/>
</dbReference>
<dbReference type="InterPro" id="IPR004813">
    <property type="entry name" value="OPT"/>
</dbReference>
<keyword evidence="5" id="KW-0571">Peptide transport</keyword>
<dbReference type="PANTHER" id="PTHR22601">
    <property type="entry name" value="ISP4 LIKE PROTEIN"/>
    <property type="match status" value="1"/>
</dbReference>
<feature type="compositionally biased region" description="Basic and acidic residues" evidence="9">
    <location>
        <begin position="14"/>
        <end position="31"/>
    </location>
</feature>
<evidence type="ECO:0000256" key="6">
    <source>
        <dbReference type="ARBA" id="ARBA00022927"/>
    </source>
</evidence>
<dbReference type="AlphaFoldDB" id="A0A8I3AH41"/>
<keyword evidence="6" id="KW-0653">Protein transport</keyword>
<feature type="region of interest" description="Disordered" evidence="9">
    <location>
        <begin position="1"/>
        <end position="34"/>
    </location>
</feature>
<keyword evidence="7" id="KW-1133">Transmembrane helix</keyword>
<keyword evidence="3" id="KW-0813">Transport</keyword>
<dbReference type="GO" id="GO:0016020">
    <property type="term" value="C:membrane"/>
    <property type="evidence" value="ECO:0007669"/>
    <property type="project" value="UniProtKB-SubCell"/>
</dbReference>
<evidence type="ECO:0000313" key="11">
    <source>
        <dbReference type="Proteomes" id="UP000689129"/>
    </source>
</evidence>
<dbReference type="InterPro" id="IPR004648">
    <property type="entry name" value="Oligpept_transpt"/>
</dbReference>
<proteinExistence type="inferred from homology"/>
<protein>
    <submittedName>
        <fullName evidence="10">Oligopeptide transporter 2 like protein</fullName>
    </submittedName>
</protein>
<dbReference type="GO" id="GO:0035673">
    <property type="term" value="F:oligopeptide transmembrane transporter activity"/>
    <property type="evidence" value="ECO:0007669"/>
    <property type="project" value="InterPro"/>
</dbReference>
<evidence type="ECO:0000256" key="7">
    <source>
        <dbReference type="ARBA" id="ARBA00022989"/>
    </source>
</evidence>
<evidence type="ECO:0000256" key="1">
    <source>
        <dbReference type="ARBA" id="ARBA00004141"/>
    </source>
</evidence>
<dbReference type="OrthoDB" id="9986677at2759"/>
<comment type="subcellular location">
    <subcellularLocation>
        <location evidence="1">Membrane</location>
        <topology evidence="1">Multi-pass membrane protein</topology>
    </subcellularLocation>
</comment>
<keyword evidence="4" id="KW-0812">Transmembrane</keyword>
<evidence type="ECO:0000256" key="4">
    <source>
        <dbReference type="ARBA" id="ARBA00022692"/>
    </source>
</evidence>
<reference evidence="10" key="1">
    <citation type="journal article" date="2021" name="Mol. Plant Pathol.">
        <title>A 20-kb lineage-specific genomic region tames virulence in pathogenic amphidiploid Verticillium longisporum.</title>
        <authorList>
            <person name="Harting R."/>
            <person name="Starke J."/>
            <person name="Kusch H."/>
            <person name="Poggeler S."/>
            <person name="Maurus I."/>
            <person name="Schluter R."/>
            <person name="Landesfeind M."/>
            <person name="Bulla I."/>
            <person name="Nowrousian M."/>
            <person name="de Jonge R."/>
            <person name="Stahlhut G."/>
            <person name="Hoff K.J."/>
            <person name="Asshauer K.P."/>
            <person name="Thurmer A."/>
            <person name="Stanke M."/>
            <person name="Daniel R."/>
            <person name="Morgenstern B."/>
            <person name="Thomma B.P.H.J."/>
            <person name="Kronstad J.W."/>
            <person name="Braus-Stromeyer S.A."/>
            <person name="Braus G.H."/>
        </authorList>
    </citation>
    <scope>NUCLEOTIDE SEQUENCE</scope>
    <source>
        <strain evidence="10">Vl32</strain>
    </source>
</reference>
<dbReference type="Proteomes" id="UP000689129">
    <property type="component" value="Unassembled WGS sequence"/>
</dbReference>
<evidence type="ECO:0000256" key="8">
    <source>
        <dbReference type="ARBA" id="ARBA00023136"/>
    </source>
</evidence>